<evidence type="ECO:0008006" key="4">
    <source>
        <dbReference type="Google" id="ProtNLM"/>
    </source>
</evidence>
<accession>A0ABY1UQT0</accession>
<name>A0ABY1UQT0_9APIC</name>
<feature type="transmembrane region" description="Helical" evidence="1">
    <location>
        <begin position="339"/>
        <end position="361"/>
    </location>
</feature>
<evidence type="ECO:0000313" key="2">
    <source>
        <dbReference type="EMBL" id="SOV16381.1"/>
    </source>
</evidence>
<keyword evidence="1" id="KW-1133">Transmembrane helix</keyword>
<gene>
    <name evidence="2" type="ORF">PGABG01_1223800</name>
</gene>
<proteinExistence type="predicted"/>
<reference evidence="2" key="1">
    <citation type="submission" date="2016-09" db="EMBL/GenBank/DDBJ databases">
        <authorList>
            <consortium name="Pathogen Informatics"/>
            <person name="Sun Q."/>
            <person name="Inoue M."/>
        </authorList>
    </citation>
    <scope>NUCLEOTIDE SEQUENCE</scope>
</reference>
<dbReference type="Proteomes" id="UP000831156">
    <property type="component" value="Chromosome 12"/>
</dbReference>
<sequence length="1748" mass="211318">MLNNNAKKIQLLKKILYRENIKNKQKNNFRRVFKDYINNEKITFLYNKNIFIQIIEFNNKQKSLYLNSDVLKNNKNGNDQLIIKKEENLNCFVCDKENKHLGEKKNKINKFNIKNVYPDNNKNIYDDANIYNHNQHDISIDTPYKNSHTHECIKIKNYVINKQIIDKKIKEQNGNNTCHNRPCDNMKPSTYCIEENNYLNLNPVMIKKKKKNVEIVDKYINKWEKHENKKNKLIIKYEIKNIADIINILNKCKEYNYVNNNLYDDIINNIINTKDNYYMSLKNLLLISNSFIKLNYFNETFYNYIFIHILKLCVISTQDLISILYIMSNIKKLNMYNYIFLYKMNFMFLHRLYSLSIYQLYKVLSCYLKIYKTIDKLKKRKNEDSSNNNTIHNKEKKYLSDNKEHILKKYNKINSQQFHIFYKINFEQIVKNEKNNNIKINNESIDLVFFLIERLTDKKIKINHFDTLLDISDPLNDLFFSYFKKKIASFFLKKVHSEYITFNKEQRKFLYKKRDAIVQMYKKEQLKKKNDISKGGVSIDDISKGGVSINDISKGGVSINDISKGGMSINDISKGGVSINDISFKQQKDNYINVTNNQRYIKNSEKILLKIISKMKRKIKSRIFIPFIKIYEEKNLNKIKNKSKDIIKERDTNKLLYSFFCNSYKNMNLTFDPKSLLITLSCFSKKRQLLFNDVIYMLTYLIEKKINYYNHEQIIDLMNSYSNMKNEKISNNIFNFLARFLFNNNKIIYLNDTHIHILLNILIKKKCFINQDVIKYISNFVMYHKPYYKNLKNASLYLFFHYHFNSLNENFLNNIFCTLHIKNMITLYQCNQVLSSTLVIGSNKLKYQKRVYNILDTSILNHLKEIYSNKHVNISLNDVKNIVDFVFYFNNSITGNVLKAEYQNIKVSNDEKKKNNKRKNHIIQMKEKIYNNNNDNYDNISDYNYDMSIYTPFISPKKSSNKKKPIYFYTFNSFDKIYLMNFSFNIRIFILIKQIVEYLLKETYYFNNNNNNNNNNTFIILMVKLLCNVYEIVKKINSLNNNYTYLYINNKSNVKKNKIINNYFLRTLNNMNNNILFFVSKGNERIIFLSNYYMLKNRYFFEHINYHKIIRTYIEYQIDKVRNNDTDISSILILFDFLSSYKIDEIMLLAPCIKMKGQNESSHLDEKRDLEEMHMNLMTNFLYIQKLRGREEKMKNEITSIMYNEKKKKKKSSIKNVMKIFFVTLQLRKFEYISNMFKNKYEKLYMSKVLFNNIEKRMIKRKIENIDAKLKLNNSFRHINKYNKYVMNKFCKKWKKRKKYLILKCTHISQYIDTNNLIDLLYYTLTLTIRHYMNKICSQNNRIKNINSFIIYEKFIIFILNKMVLLKKPQIMNINYYLYYKMNLCIYTLKYLHVKLYKSYKYILMYWKFVILRILQRNKTFKNYMDSIHFNNNNNNRTSNNAIQNIEKNEINKFNSTYLYLLNYPSISQTSYKYKLQNDTNKNILQNNLHYKNTQFYKNIVHHNLYEQFSYLQNASHKLYMYFIYFQKKLKGRNIPIIFNGKYIKKETKRRKKSRIKRMNLINSIKLNKTSFLYNDANHKETKKNKNKNILLKNNIEILAMKKIYILDNHLIQVHIKNKSKSTNINMNTNENNIYVFYIYSSNNINEPIPNHTHSKKEGIQKCNYYNYTKELLRQHKKNDKGNYFLEQKREGSIIYMKRDTLLNLYIIQHELHKQLMSPFHLIPVCSEELNKIKNRKNLYVYLTKLFV</sequence>
<protein>
    <recommendedName>
        <fullName evidence="4">Phosphatidylinositol 4-kinase</fullName>
    </recommendedName>
</protein>
<feature type="transmembrane region" description="Helical" evidence="1">
    <location>
        <begin position="301"/>
        <end position="327"/>
    </location>
</feature>
<evidence type="ECO:0000313" key="3">
    <source>
        <dbReference type="Proteomes" id="UP000831156"/>
    </source>
</evidence>
<keyword evidence="1" id="KW-0812">Transmembrane</keyword>
<keyword evidence="1" id="KW-0472">Membrane</keyword>
<dbReference type="EMBL" id="LT969435">
    <property type="protein sequence ID" value="SOV16381.1"/>
    <property type="molecule type" value="Genomic_DNA"/>
</dbReference>
<keyword evidence="3" id="KW-1185">Reference proteome</keyword>
<evidence type="ECO:0000256" key="1">
    <source>
        <dbReference type="SAM" id="Phobius"/>
    </source>
</evidence>
<organism evidence="2 3">
    <name type="scientific">Plasmodium gaboni</name>
    <dbReference type="NCBI Taxonomy" id="647221"/>
    <lineage>
        <taxon>Eukaryota</taxon>
        <taxon>Sar</taxon>
        <taxon>Alveolata</taxon>
        <taxon>Apicomplexa</taxon>
        <taxon>Aconoidasida</taxon>
        <taxon>Haemosporida</taxon>
        <taxon>Plasmodiidae</taxon>
        <taxon>Plasmodium</taxon>
        <taxon>Plasmodium (Laverania)</taxon>
    </lineage>
</organism>